<dbReference type="InterPro" id="IPR047201">
    <property type="entry name" value="ERI-1_3'hExo-like"/>
</dbReference>
<dbReference type="PANTHER" id="PTHR23044">
    <property type="entry name" value="3'-5' EXONUCLEASE ERI1-RELATED"/>
    <property type="match status" value="1"/>
</dbReference>
<dbReference type="Pfam" id="PF00929">
    <property type="entry name" value="RNase_T"/>
    <property type="match status" value="1"/>
</dbReference>
<dbReference type="EMBL" id="MHRP01000020">
    <property type="protein sequence ID" value="OHA27199.1"/>
    <property type="molecule type" value="Genomic_DNA"/>
</dbReference>
<keyword evidence="2" id="KW-0378">Hydrolase</keyword>
<dbReference type="AlphaFoldDB" id="A0A1G2MVA0"/>
<dbReference type="GO" id="GO:0000175">
    <property type="term" value="F:3'-5'-RNA exonuclease activity"/>
    <property type="evidence" value="ECO:0007669"/>
    <property type="project" value="InterPro"/>
</dbReference>
<comment type="caution">
    <text evidence="5">The sequence shown here is derived from an EMBL/GenBank/DDBJ whole genome shotgun (WGS) entry which is preliminary data.</text>
</comment>
<accession>A0A1G2MVA0</accession>
<dbReference type="Proteomes" id="UP000177943">
    <property type="component" value="Unassembled WGS sequence"/>
</dbReference>
<dbReference type="CDD" id="cd06133">
    <property type="entry name" value="ERI-1_3'hExo_like"/>
    <property type="match status" value="1"/>
</dbReference>
<feature type="domain" description="Exonuclease" evidence="4">
    <location>
        <begin position="13"/>
        <end position="192"/>
    </location>
</feature>
<evidence type="ECO:0000256" key="2">
    <source>
        <dbReference type="ARBA" id="ARBA00022801"/>
    </source>
</evidence>
<dbReference type="PANTHER" id="PTHR23044:SF61">
    <property type="entry name" value="3'-5' EXORIBONUCLEASE 1-RELATED"/>
    <property type="match status" value="1"/>
</dbReference>
<evidence type="ECO:0000259" key="4">
    <source>
        <dbReference type="SMART" id="SM00479"/>
    </source>
</evidence>
<dbReference type="InterPro" id="IPR012337">
    <property type="entry name" value="RNaseH-like_sf"/>
</dbReference>
<evidence type="ECO:0000256" key="3">
    <source>
        <dbReference type="ARBA" id="ARBA00022839"/>
    </source>
</evidence>
<evidence type="ECO:0000313" key="6">
    <source>
        <dbReference type="Proteomes" id="UP000177943"/>
    </source>
</evidence>
<dbReference type="Gene3D" id="3.30.420.10">
    <property type="entry name" value="Ribonuclease H-like superfamily/Ribonuclease H"/>
    <property type="match status" value="1"/>
</dbReference>
<dbReference type="GO" id="GO:0003676">
    <property type="term" value="F:nucleic acid binding"/>
    <property type="evidence" value="ECO:0007669"/>
    <property type="project" value="InterPro"/>
</dbReference>
<gene>
    <name evidence="5" type="ORF">A3D56_01955</name>
</gene>
<proteinExistence type="predicted"/>
<protein>
    <recommendedName>
        <fullName evidence="4">Exonuclease domain-containing protein</fullName>
    </recommendedName>
</protein>
<sequence>MKIDKVVLNLPEKIILFDLEYTSWEGSMARDWSGEGEYREIVDIGAIRFNTKTGAEESRFQRFVKPKKNPKLSDYFIKLTRITQANVDRKGVSFEQALEEFREWSGNYPIYSFGSDGKTLKENCGLYGVAWPFQDGRFFDVREIFKNAGIVTENYMSSTIIEAFGQKSKHRGHTGLNDVRTIADALRILIGV</sequence>
<dbReference type="SUPFAM" id="SSF53098">
    <property type="entry name" value="Ribonuclease H-like"/>
    <property type="match status" value="1"/>
</dbReference>
<organism evidence="5 6">
    <name type="scientific">Candidatus Taylorbacteria bacterium RIFCSPHIGHO2_02_FULL_45_35</name>
    <dbReference type="NCBI Taxonomy" id="1802311"/>
    <lineage>
        <taxon>Bacteria</taxon>
        <taxon>Candidatus Tayloriibacteriota</taxon>
    </lineage>
</organism>
<reference evidence="5 6" key="1">
    <citation type="journal article" date="2016" name="Nat. Commun.">
        <title>Thousands of microbial genomes shed light on interconnected biogeochemical processes in an aquifer system.</title>
        <authorList>
            <person name="Anantharaman K."/>
            <person name="Brown C.T."/>
            <person name="Hug L.A."/>
            <person name="Sharon I."/>
            <person name="Castelle C.J."/>
            <person name="Probst A.J."/>
            <person name="Thomas B.C."/>
            <person name="Singh A."/>
            <person name="Wilkins M.J."/>
            <person name="Karaoz U."/>
            <person name="Brodie E.L."/>
            <person name="Williams K.H."/>
            <person name="Hubbard S.S."/>
            <person name="Banfield J.F."/>
        </authorList>
    </citation>
    <scope>NUCLEOTIDE SEQUENCE [LARGE SCALE GENOMIC DNA]</scope>
</reference>
<keyword evidence="1" id="KW-0540">Nuclease</keyword>
<dbReference type="InterPro" id="IPR013520">
    <property type="entry name" value="Ribonucl_H"/>
</dbReference>
<dbReference type="SMART" id="SM00479">
    <property type="entry name" value="EXOIII"/>
    <property type="match status" value="1"/>
</dbReference>
<evidence type="ECO:0000313" key="5">
    <source>
        <dbReference type="EMBL" id="OHA27199.1"/>
    </source>
</evidence>
<evidence type="ECO:0000256" key="1">
    <source>
        <dbReference type="ARBA" id="ARBA00022722"/>
    </source>
</evidence>
<dbReference type="InterPro" id="IPR036397">
    <property type="entry name" value="RNaseH_sf"/>
</dbReference>
<dbReference type="InterPro" id="IPR051274">
    <property type="entry name" value="3-5_Exoribonuclease"/>
</dbReference>
<keyword evidence="3" id="KW-0269">Exonuclease</keyword>
<name>A0A1G2MVA0_9BACT</name>